<evidence type="ECO:0000259" key="4">
    <source>
        <dbReference type="Pfam" id="PF00593"/>
    </source>
</evidence>
<accession>A0A7V8FHU1</accession>
<evidence type="ECO:0000256" key="1">
    <source>
        <dbReference type="ARBA" id="ARBA00004442"/>
    </source>
</evidence>
<dbReference type="SUPFAM" id="SSF56935">
    <property type="entry name" value="Porins"/>
    <property type="match status" value="1"/>
</dbReference>
<keyword evidence="3" id="KW-0998">Cell outer membrane</keyword>
<name>A0A7V8FHU1_STEMA</name>
<dbReference type="Gene3D" id="2.40.170.20">
    <property type="entry name" value="TonB-dependent receptor, beta-barrel domain"/>
    <property type="match status" value="1"/>
</dbReference>
<dbReference type="InterPro" id="IPR036942">
    <property type="entry name" value="Beta-barrel_TonB_sf"/>
</dbReference>
<sequence length="770" mass="84815">MAGFTGDRGSITVGAEYAEEKGVWAKDRWFSKSGRTNRYPTQGWSAVSQWGAVYDPATPDDWLSLNRGADPRNPANYHDFDFAGVTGDTSNSNEQMHLLTPTKRRSVFANMQYDLTDNVRFVSDLLYTRRESQAQVAGYPLSSADYNNQFGTIWSGDSYYNPFGQDLAFVRRGWEVPRLSDNRLTTFRFSGALQGSFQFNDKFFDWEAGYLYQNSENLQTQTGNYNVLAVTQATGASYFNPATGRVECGTLGGANNPIYGAGPGACIPWNPAVPFGRSDNGGLSGNPDLQQFLFPTTKNTGETTMKSYYANIAGSLFTMPAGDLGFALGYEYREQKGSFNPDALSQSGYSTDLASGPTGGKYDVNEVYLELNVPILADLPGAKELSFNAATRYSDYNTFGNTLNSKFGLKWKPIDSLMVRATYAEGFRAPTIADLYGGTSQTFEYFSDPCDSVEGAAASNAGVAQRCAAALGALAPNFRQLKQGGAVADPGDQSPVPFLSVPNPQLTPEKSKSKTVGIVWSPDFIQGLNMSLDWWSVKITNTIVSDDPDTQLNDCYVLGLADRCNSFTRDATTGIVTGLIFGPRNAGFQETTGFDFETNYRFQTDSWGTFNFNLQNTYVTKNVIKTTNAAQVPEHILNGFADNTGSNFRLRSNLNVGWEFGDFGVTWGARYFSSVKERCFAVLNLCTDPNYMSPDPQRSTGTGMNKRGASTFHDVQVSWNAPWNATISVGARNVFNHYGAPMYSNPNSQYAYYGGYDIGRFMYMQYKQKF</sequence>
<comment type="subcellular location">
    <subcellularLocation>
        <location evidence="1">Cell outer membrane</location>
    </subcellularLocation>
</comment>
<dbReference type="PANTHER" id="PTHR47234">
    <property type="match status" value="1"/>
</dbReference>
<keyword evidence="2" id="KW-0472">Membrane</keyword>
<organism evidence="5 6">
    <name type="scientific">Stenotrophomonas maltophilia</name>
    <name type="common">Pseudomonas maltophilia</name>
    <name type="synonym">Xanthomonas maltophilia</name>
    <dbReference type="NCBI Taxonomy" id="40324"/>
    <lineage>
        <taxon>Bacteria</taxon>
        <taxon>Pseudomonadati</taxon>
        <taxon>Pseudomonadota</taxon>
        <taxon>Gammaproteobacteria</taxon>
        <taxon>Lysobacterales</taxon>
        <taxon>Lysobacteraceae</taxon>
        <taxon>Stenotrophomonas</taxon>
        <taxon>Stenotrophomonas maltophilia group</taxon>
    </lineage>
</organism>
<gene>
    <name evidence="5" type="primary">btuB_9</name>
    <name evidence="5" type="ORF">GAK31_01597</name>
</gene>
<evidence type="ECO:0000313" key="6">
    <source>
        <dbReference type="Proteomes" id="UP000487117"/>
    </source>
</evidence>
<dbReference type="Proteomes" id="UP000487117">
    <property type="component" value="Unassembled WGS sequence"/>
</dbReference>
<dbReference type="GO" id="GO:0009279">
    <property type="term" value="C:cell outer membrane"/>
    <property type="evidence" value="ECO:0007669"/>
    <property type="project" value="UniProtKB-SubCell"/>
</dbReference>
<dbReference type="PANTHER" id="PTHR47234:SF2">
    <property type="entry name" value="TONB-DEPENDENT RECEPTOR"/>
    <property type="match status" value="1"/>
</dbReference>
<proteinExistence type="predicted"/>
<dbReference type="EMBL" id="WNDS01000002">
    <property type="protein sequence ID" value="KAF1016113.1"/>
    <property type="molecule type" value="Genomic_DNA"/>
</dbReference>
<protein>
    <submittedName>
        <fullName evidence="5">Vitamin B12 transporter BtuB</fullName>
    </submittedName>
</protein>
<comment type="caution">
    <text evidence="5">The sequence shown here is derived from an EMBL/GenBank/DDBJ whole genome shotgun (WGS) entry which is preliminary data.</text>
</comment>
<dbReference type="InterPro" id="IPR000531">
    <property type="entry name" value="Beta-barrel_TonB"/>
</dbReference>
<dbReference type="Pfam" id="PF00593">
    <property type="entry name" value="TonB_dep_Rec_b-barrel"/>
    <property type="match status" value="1"/>
</dbReference>
<evidence type="ECO:0000313" key="5">
    <source>
        <dbReference type="EMBL" id="KAF1016113.1"/>
    </source>
</evidence>
<feature type="domain" description="TonB-dependent receptor-like beta-barrel" evidence="4">
    <location>
        <begin position="294"/>
        <end position="734"/>
    </location>
</feature>
<dbReference type="AlphaFoldDB" id="A0A7V8FHU1"/>
<reference evidence="6" key="1">
    <citation type="journal article" date="2020" name="MBio">
        <title>Horizontal gene transfer to a defensive symbiont with a reduced genome amongst a multipartite beetle microbiome.</title>
        <authorList>
            <person name="Waterworth S.C."/>
            <person name="Florez L.V."/>
            <person name="Rees E.R."/>
            <person name="Hertweck C."/>
            <person name="Kaltenpoth M."/>
            <person name="Kwan J.C."/>
        </authorList>
    </citation>
    <scope>NUCLEOTIDE SEQUENCE [LARGE SCALE GENOMIC DNA]</scope>
</reference>
<evidence type="ECO:0000256" key="2">
    <source>
        <dbReference type="ARBA" id="ARBA00023136"/>
    </source>
</evidence>
<evidence type="ECO:0000256" key="3">
    <source>
        <dbReference type="ARBA" id="ARBA00023237"/>
    </source>
</evidence>